<evidence type="ECO:0000259" key="1">
    <source>
        <dbReference type="PROSITE" id="PS50878"/>
    </source>
</evidence>
<keyword evidence="3" id="KW-1185">Reference proteome</keyword>
<comment type="caution">
    <text evidence="2">The sequence shown here is derived from an EMBL/GenBank/DDBJ whole genome shotgun (WGS) entry which is preliminary data.</text>
</comment>
<dbReference type="PROSITE" id="PS50878">
    <property type="entry name" value="RT_POL"/>
    <property type="match status" value="1"/>
</dbReference>
<feature type="domain" description="Reverse transcriptase" evidence="1">
    <location>
        <begin position="1"/>
        <end position="144"/>
    </location>
</feature>
<accession>A0A4Y2G7I5</accession>
<gene>
    <name evidence="2" type="ORF">AVEN_193433_1</name>
</gene>
<sequence length="158" mass="18106">MTKLYDRFAIDGKALLWIYDFLGNRVFNLKYNGSLSSSFRSRQGIPQDSVLRLILFSLYIFGMESVIADNCRIGLFAGDIIVWCSVSDNDKIESSLNNAIQRIQDFATDHKLCFNPLKSVTGFFRANRHLYRYNPRISLNGYIFSAIGTPSEKPRVCR</sequence>
<organism evidence="2 3">
    <name type="scientific">Araneus ventricosus</name>
    <name type="common">Orbweaver spider</name>
    <name type="synonym">Epeira ventricosa</name>
    <dbReference type="NCBI Taxonomy" id="182803"/>
    <lineage>
        <taxon>Eukaryota</taxon>
        <taxon>Metazoa</taxon>
        <taxon>Ecdysozoa</taxon>
        <taxon>Arthropoda</taxon>
        <taxon>Chelicerata</taxon>
        <taxon>Arachnida</taxon>
        <taxon>Araneae</taxon>
        <taxon>Araneomorphae</taxon>
        <taxon>Entelegynae</taxon>
        <taxon>Araneoidea</taxon>
        <taxon>Araneidae</taxon>
        <taxon>Araneus</taxon>
    </lineage>
</organism>
<evidence type="ECO:0000313" key="3">
    <source>
        <dbReference type="Proteomes" id="UP000499080"/>
    </source>
</evidence>
<dbReference type="Proteomes" id="UP000499080">
    <property type="component" value="Unassembled WGS sequence"/>
</dbReference>
<name>A0A4Y2G7I5_ARAVE</name>
<dbReference type="AlphaFoldDB" id="A0A4Y2G7I5"/>
<dbReference type="OrthoDB" id="7763192at2759"/>
<protein>
    <recommendedName>
        <fullName evidence="1">Reverse transcriptase domain-containing protein</fullName>
    </recommendedName>
</protein>
<proteinExistence type="predicted"/>
<reference evidence="2 3" key="1">
    <citation type="journal article" date="2019" name="Sci. Rep.">
        <title>Orb-weaving spider Araneus ventricosus genome elucidates the spidroin gene catalogue.</title>
        <authorList>
            <person name="Kono N."/>
            <person name="Nakamura H."/>
            <person name="Ohtoshi R."/>
            <person name="Moran D.A.P."/>
            <person name="Shinohara A."/>
            <person name="Yoshida Y."/>
            <person name="Fujiwara M."/>
            <person name="Mori M."/>
            <person name="Tomita M."/>
            <person name="Arakawa K."/>
        </authorList>
    </citation>
    <scope>NUCLEOTIDE SEQUENCE [LARGE SCALE GENOMIC DNA]</scope>
</reference>
<evidence type="ECO:0000313" key="2">
    <source>
        <dbReference type="EMBL" id="GBM48736.1"/>
    </source>
</evidence>
<dbReference type="InterPro" id="IPR000477">
    <property type="entry name" value="RT_dom"/>
</dbReference>
<dbReference type="EMBL" id="BGPR01001226">
    <property type="protein sequence ID" value="GBM48736.1"/>
    <property type="molecule type" value="Genomic_DNA"/>
</dbReference>